<evidence type="ECO:0000313" key="2">
    <source>
        <dbReference type="RefSeq" id="XP_075082596.1"/>
    </source>
</evidence>
<dbReference type="Proteomes" id="UP000790787">
    <property type="component" value="Chromosome 12"/>
</dbReference>
<proteinExistence type="predicted"/>
<dbReference type="RefSeq" id="XP_075082596.1">
    <property type="nucleotide sequence ID" value="XM_075226495.1"/>
</dbReference>
<evidence type="ECO:0000313" key="1">
    <source>
        <dbReference type="Proteomes" id="UP000790787"/>
    </source>
</evidence>
<reference evidence="1" key="1">
    <citation type="journal article" date="2014" name="Nat. Commun.">
        <title>The tobacco genome sequence and its comparison with those of tomato and potato.</title>
        <authorList>
            <person name="Sierro N."/>
            <person name="Battey J.N."/>
            <person name="Ouadi S."/>
            <person name="Bakaher N."/>
            <person name="Bovet L."/>
            <person name="Willig A."/>
            <person name="Goepfert S."/>
            <person name="Peitsch M.C."/>
            <person name="Ivanov N.V."/>
        </authorList>
    </citation>
    <scope>NUCLEOTIDE SEQUENCE [LARGE SCALE GENOMIC DNA]</scope>
</reference>
<reference evidence="2" key="2">
    <citation type="submission" date="2025-08" db="UniProtKB">
        <authorList>
            <consortium name="RefSeq"/>
        </authorList>
    </citation>
    <scope>IDENTIFICATION</scope>
    <source>
        <tissue evidence="2">Leaf</tissue>
    </source>
</reference>
<name>A0AC58SC81_TOBAC</name>
<protein>
    <submittedName>
        <fullName evidence="2">GTP-binding protein OBGM, mitochondrial</fullName>
    </submittedName>
</protein>
<accession>A0AC58SC81</accession>
<sequence length="100" mass="11541">MSFSQKVLYLTTLQRCLRSPWLTQTYSFSDIVHKKTKLAPLQERRMIDRFRIWAKGGDGGSGCTSIRRSRHDRRGTPDDVGCTQTWRSPLPLPPLRVLLP</sequence>
<gene>
    <name evidence="2" type="primary">LOC142166876</name>
</gene>
<keyword evidence="1" id="KW-1185">Reference proteome</keyword>
<organism evidence="1 2">
    <name type="scientific">Nicotiana tabacum</name>
    <name type="common">Common tobacco</name>
    <dbReference type="NCBI Taxonomy" id="4097"/>
    <lineage>
        <taxon>Eukaryota</taxon>
        <taxon>Viridiplantae</taxon>
        <taxon>Streptophyta</taxon>
        <taxon>Embryophyta</taxon>
        <taxon>Tracheophyta</taxon>
        <taxon>Spermatophyta</taxon>
        <taxon>Magnoliopsida</taxon>
        <taxon>eudicotyledons</taxon>
        <taxon>Gunneridae</taxon>
        <taxon>Pentapetalae</taxon>
        <taxon>asterids</taxon>
        <taxon>lamiids</taxon>
        <taxon>Solanales</taxon>
        <taxon>Solanaceae</taxon>
        <taxon>Nicotianoideae</taxon>
        <taxon>Nicotianeae</taxon>
        <taxon>Nicotiana</taxon>
    </lineage>
</organism>